<reference evidence="3 4" key="1">
    <citation type="submission" date="2018-06" db="EMBL/GenBank/DDBJ databases">
        <title>Thermoflavimicrobium daqus sp. nov., a thermophilic microbe isolated from Moutai-flavour Daqu.</title>
        <authorList>
            <person name="Wang X."/>
            <person name="Zhou H."/>
        </authorList>
    </citation>
    <scope>NUCLEOTIDE SEQUENCE [LARGE SCALE GENOMIC DNA]</scope>
    <source>
        <strain evidence="3 4">FBKL4.011</strain>
    </source>
</reference>
<accession>A0A364K5W6</accession>
<dbReference type="PROSITE" id="PS51154">
    <property type="entry name" value="MACRO"/>
    <property type="match status" value="1"/>
</dbReference>
<dbReference type="Proteomes" id="UP000251213">
    <property type="component" value="Unassembled WGS sequence"/>
</dbReference>
<feature type="domain" description="Macro" evidence="2">
    <location>
        <begin position="1"/>
        <end position="163"/>
    </location>
</feature>
<dbReference type="CDD" id="cd02901">
    <property type="entry name" value="Macro_Poa1p-like"/>
    <property type="match status" value="1"/>
</dbReference>
<sequence length="344" mass="39923">MIKFVKGNLLESDAEALVNTVNCVGIMGKGIALQFKQAFPENFKAYQKICRQNKLQPGQMFIYKNSSLMNPKYIINFPTKKHWKEKSKIEYIQDGLESLIQEIKSLEIKSIAVPPLGCGNGGLKWEDVKLLMKEAFKQVPNVHVIIYSPSGYPQPEKMIIRTDKPRLTKARALFIALMNEYKNPGYKLTLIEIQKLAYFLQEVGEPLNLHFEQRKYGPYAENLNHVLMRLEGHYLRGLGYGKRNPDVEIYPLPCATKEAMQFLKREPSSLERLELVKKLIRGFESPYGMELLSTVHWVLKKNKEIDTLDKLVKKVHEWNDRKRSTFIEKHIDIAWNHLKSIGLY</sequence>
<dbReference type="SUPFAM" id="SSF52949">
    <property type="entry name" value="Macro domain-like"/>
    <property type="match status" value="1"/>
</dbReference>
<dbReference type="Gene3D" id="3.40.220.10">
    <property type="entry name" value="Leucine Aminopeptidase, subunit E, domain 1"/>
    <property type="match status" value="1"/>
</dbReference>
<comment type="caution">
    <text evidence="3">The sequence shown here is derived from an EMBL/GenBank/DDBJ whole genome shotgun (WGS) entry which is preliminary data.</text>
</comment>
<dbReference type="EMBL" id="QJKK01000003">
    <property type="protein sequence ID" value="RAL25701.1"/>
    <property type="molecule type" value="Genomic_DNA"/>
</dbReference>
<keyword evidence="4" id="KW-1185">Reference proteome</keyword>
<dbReference type="SMART" id="SM00506">
    <property type="entry name" value="A1pp"/>
    <property type="match status" value="1"/>
</dbReference>
<name>A0A364K5W6_9BACL</name>
<dbReference type="PANTHER" id="PTHR12521">
    <property type="entry name" value="PROTEIN C6ORF130"/>
    <property type="match status" value="1"/>
</dbReference>
<dbReference type="RefSeq" id="WP_113658315.1">
    <property type="nucleotide sequence ID" value="NZ_KZ845665.1"/>
</dbReference>
<dbReference type="PANTHER" id="PTHR12521:SF0">
    <property type="entry name" value="ADP-RIBOSE GLYCOHYDROLASE OARD1"/>
    <property type="match status" value="1"/>
</dbReference>
<gene>
    <name evidence="3" type="ORF">DL897_06395</name>
</gene>
<dbReference type="InterPro" id="IPR043472">
    <property type="entry name" value="Macro_dom-like"/>
</dbReference>
<protein>
    <submittedName>
        <fullName evidence="3">Appr-1-p processing protein</fullName>
    </submittedName>
</protein>
<proteinExistence type="predicted"/>
<dbReference type="GO" id="GO:0140291">
    <property type="term" value="P:peptidyl-glutamate ADP-deribosylation"/>
    <property type="evidence" value="ECO:0007669"/>
    <property type="project" value="TreeGrafter"/>
</dbReference>
<dbReference type="OrthoDB" id="9780211at2"/>
<reference evidence="3 4" key="2">
    <citation type="submission" date="2018-06" db="EMBL/GenBank/DDBJ databases">
        <authorList>
            <person name="Zhirakovskaya E."/>
        </authorList>
    </citation>
    <scope>NUCLEOTIDE SEQUENCE [LARGE SCALE GENOMIC DNA]</scope>
    <source>
        <strain evidence="3 4">FBKL4.011</strain>
    </source>
</reference>
<organism evidence="3 4">
    <name type="scientific">Thermoflavimicrobium daqui</name>
    <dbReference type="NCBI Taxonomy" id="2137476"/>
    <lineage>
        <taxon>Bacteria</taxon>
        <taxon>Bacillati</taxon>
        <taxon>Bacillota</taxon>
        <taxon>Bacilli</taxon>
        <taxon>Bacillales</taxon>
        <taxon>Thermoactinomycetaceae</taxon>
        <taxon>Thermoflavimicrobium</taxon>
    </lineage>
</organism>
<dbReference type="AlphaFoldDB" id="A0A364K5W6"/>
<evidence type="ECO:0000256" key="1">
    <source>
        <dbReference type="ARBA" id="ARBA00035885"/>
    </source>
</evidence>
<dbReference type="InterPro" id="IPR050892">
    <property type="entry name" value="ADP-ribose_metab_enzymes"/>
</dbReference>
<comment type="catalytic activity">
    <reaction evidence="1">
        <text>an N-(ADP-alpha-D-ribosyl)-thymidine in DNA + H2O = a thymidine in DNA + ADP-D-ribose</text>
        <dbReference type="Rhea" id="RHEA:71655"/>
        <dbReference type="Rhea" id="RHEA-COMP:13556"/>
        <dbReference type="Rhea" id="RHEA-COMP:18051"/>
        <dbReference type="ChEBI" id="CHEBI:15377"/>
        <dbReference type="ChEBI" id="CHEBI:57967"/>
        <dbReference type="ChEBI" id="CHEBI:137386"/>
        <dbReference type="ChEBI" id="CHEBI:191199"/>
    </reaction>
    <physiologicalReaction direction="left-to-right" evidence="1">
        <dbReference type="Rhea" id="RHEA:71656"/>
    </physiologicalReaction>
</comment>
<dbReference type="Pfam" id="PF01661">
    <property type="entry name" value="Macro"/>
    <property type="match status" value="1"/>
</dbReference>
<evidence type="ECO:0000259" key="2">
    <source>
        <dbReference type="PROSITE" id="PS51154"/>
    </source>
</evidence>
<evidence type="ECO:0000313" key="4">
    <source>
        <dbReference type="Proteomes" id="UP000251213"/>
    </source>
</evidence>
<evidence type="ECO:0000313" key="3">
    <source>
        <dbReference type="EMBL" id="RAL25701.1"/>
    </source>
</evidence>
<dbReference type="InterPro" id="IPR002589">
    <property type="entry name" value="Macro_dom"/>
</dbReference>